<dbReference type="SFLD" id="SFLDF00314">
    <property type="entry name" value="L-lysine_2_3-aminomutase_(yjeK"/>
    <property type="match status" value="1"/>
</dbReference>
<name>A0A0M4PAA8_9GAMM</name>
<evidence type="ECO:0000256" key="12">
    <source>
        <dbReference type="ARBA" id="ARBA00023235"/>
    </source>
</evidence>
<reference evidence="15 16" key="1">
    <citation type="journal article" date="2015" name="Genome Announc.">
        <title>Genome Sequence of 'Candidatus Thioglobus autotrophica' Strain EF1, a Chemoautotroph from the SUP05 Clade of Marine Gammaproteobacteria.</title>
        <authorList>
            <person name="Shah V."/>
            <person name="Morris R.M."/>
        </authorList>
    </citation>
    <scope>NUCLEOTIDE SEQUENCE [LARGE SCALE GENOMIC DNA]</scope>
    <source>
        <strain evidence="15 16">EF1</strain>
    </source>
</reference>
<evidence type="ECO:0000256" key="7">
    <source>
        <dbReference type="ARBA" id="ARBA00022691"/>
    </source>
</evidence>
<keyword evidence="12" id="KW-0413">Isomerase</keyword>
<dbReference type="CDD" id="cd01335">
    <property type="entry name" value="Radical_SAM"/>
    <property type="match status" value="1"/>
</dbReference>
<dbReference type="OrthoDB" id="9770937at2"/>
<evidence type="ECO:0000256" key="8">
    <source>
        <dbReference type="ARBA" id="ARBA00022723"/>
    </source>
</evidence>
<dbReference type="InterPro" id="IPR007197">
    <property type="entry name" value="rSAM"/>
</dbReference>
<dbReference type="GO" id="GO:0046872">
    <property type="term" value="F:metal ion binding"/>
    <property type="evidence" value="ECO:0007669"/>
    <property type="project" value="UniProtKB-KW"/>
</dbReference>
<dbReference type="NCBIfam" id="TIGR00238">
    <property type="entry name" value="KamA family radical SAM protein"/>
    <property type="match status" value="1"/>
</dbReference>
<organism evidence="15 16">
    <name type="scientific">Candidatus Thioglobus autotrophicus</name>
    <dbReference type="NCBI Taxonomy" id="1705394"/>
    <lineage>
        <taxon>Bacteria</taxon>
        <taxon>Pseudomonadati</taxon>
        <taxon>Pseudomonadota</taxon>
        <taxon>Gammaproteobacteria</taxon>
        <taxon>Candidatus Pseudothioglobaceae</taxon>
        <taxon>Candidatus Thioglobus</taxon>
    </lineage>
</organism>
<dbReference type="EMBL" id="CP010552">
    <property type="protein sequence ID" value="ALE53184.1"/>
    <property type="molecule type" value="Genomic_DNA"/>
</dbReference>
<dbReference type="Pfam" id="PF04055">
    <property type="entry name" value="Radical_SAM"/>
    <property type="match status" value="1"/>
</dbReference>
<evidence type="ECO:0000256" key="6">
    <source>
        <dbReference type="ARBA" id="ARBA00022485"/>
    </source>
</evidence>
<keyword evidence="8" id="KW-0479">Metal-binding</keyword>
<gene>
    <name evidence="15" type="ORF">SP60_01405</name>
</gene>
<evidence type="ECO:0000256" key="1">
    <source>
        <dbReference type="ARBA" id="ARBA00001352"/>
    </source>
</evidence>
<dbReference type="Gene3D" id="3.20.20.70">
    <property type="entry name" value="Aldolase class I"/>
    <property type="match status" value="1"/>
</dbReference>
<keyword evidence="16" id="KW-1185">Reference proteome</keyword>
<keyword evidence="7" id="KW-0949">S-adenosyl-L-methionine</keyword>
<keyword evidence="11" id="KW-0411">Iron-sulfur</keyword>
<dbReference type="RefSeq" id="WP_053952182.1">
    <property type="nucleotide sequence ID" value="NZ_CP010552.1"/>
</dbReference>
<dbReference type="STRING" id="1705394.SP60_01405"/>
<evidence type="ECO:0000259" key="14">
    <source>
        <dbReference type="PROSITE" id="PS51918"/>
    </source>
</evidence>
<dbReference type="GO" id="GO:0016853">
    <property type="term" value="F:isomerase activity"/>
    <property type="evidence" value="ECO:0007669"/>
    <property type="project" value="UniProtKB-KW"/>
</dbReference>
<evidence type="ECO:0000256" key="4">
    <source>
        <dbReference type="ARBA" id="ARBA00008703"/>
    </source>
</evidence>
<dbReference type="InterPro" id="IPR003739">
    <property type="entry name" value="Lys_aminomutase/Glu_NH3_mut"/>
</dbReference>
<dbReference type="KEGG" id="tho:SP60_01405"/>
<evidence type="ECO:0000256" key="3">
    <source>
        <dbReference type="ARBA" id="ARBA00001966"/>
    </source>
</evidence>
<dbReference type="SUPFAM" id="SSF102114">
    <property type="entry name" value="Radical SAM enzymes"/>
    <property type="match status" value="1"/>
</dbReference>
<dbReference type="PANTHER" id="PTHR30538:SF1">
    <property type="entry name" value="L-LYSINE 2,3-AMINOMUTASE"/>
    <property type="match status" value="1"/>
</dbReference>
<feature type="domain" description="Radical SAM core" evidence="14">
    <location>
        <begin position="86"/>
        <end position="298"/>
    </location>
</feature>
<dbReference type="InterPro" id="IPR058240">
    <property type="entry name" value="rSAM_sf"/>
</dbReference>
<comment type="cofactor">
    <cofactor evidence="3">
        <name>[4Fe-4S] cluster</name>
        <dbReference type="ChEBI" id="CHEBI:49883"/>
    </cofactor>
</comment>
<dbReference type="InterPro" id="IPR022462">
    <property type="entry name" value="EpmB"/>
</dbReference>
<dbReference type="Proteomes" id="UP000058020">
    <property type="component" value="Chromosome"/>
</dbReference>
<evidence type="ECO:0000313" key="15">
    <source>
        <dbReference type="EMBL" id="ALE53184.1"/>
    </source>
</evidence>
<dbReference type="InterPro" id="IPR013785">
    <property type="entry name" value="Aldolase_TIM"/>
</dbReference>
<dbReference type="GO" id="GO:0051539">
    <property type="term" value="F:4 iron, 4 sulfur cluster binding"/>
    <property type="evidence" value="ECO:0007669"/>
    <property type="project" value="UniProtKB-KW"/>
</dbReference>
<dbReference type="PATRIC" id="fig|1705394.5.peg.282"/>
<dbReference type="AlphaFoldDB" id="A0A0M4PAA8"/>
<sequence>MSQWSQQARKVLKGAKISNDFFNTQAFQERNFPIKIPLEYAQLIDQDNPNDPLLKQVMPQAKIEQSGFTQEPLQDEDNSPVAGLIHKYRNRVLLITSQVCAIHCQYCFRQNFNYTQHDAISNWAEIERYISQDTNINEVILSGGDPLSLSDEKLEKLIKNIENFDYVTTLRIHTRSLVVIPSRITDYLAKILAKTRLKVVLVTHINHANEISEAFSKNIAKIENVTFLNQSVLLSGVNDDIGSLKQLSLKLFKVGILPYYLHMLDQVSGAENYLVSAEKATQLHLQLQAQLSGYLVPRLVRDEGKSSKTWLL</sequence>
<evidence type="ECO:0000256" key="13">
    <source>
        <dbReference type="ARBA" id="ARBA00030756"/>
    </source>
</evidence>
<dbReference type="SFLD" id="SFLDG01070">
    <property type="entry name" value="PLP-dependent"/>
    <property type="match status" value="1"/>
</dbReference>
<dbReference type="PROSITE" id="PS51918">
    <property type="entry name" value="RADICAL_SAM"/>
    <property type="match status" value="1"/>
</dbReference>
<keyword evidence="6" id="KW-0004">4Fe-4S</keyword>
<proteinExistence type="inferred from homology"/>
<comment type="similarity">
    <text evidence="4">Belongs to the radical SAM superfamily. KamA family.</text>
</comment>
<dbReference type="SFLD" id="SFLDS00029">
    <property type="entry name" value="Radical_SAM"/>
    <property type="match status" value="1"/>
</dbReference>
<protein>
    <recommendedName>
        <fullName evidence="5">L-lysine 2,3-aminomutase</fullName>
    </recommendedName>
    <alternativeName>
        <fullName evidence="13">EF-P post-translational modification enzyme B</fullName>
    </alternativeName>
</protein>
<evidence type="ECO:0000256" key="5">
    <source>
        <dbReference type="ARBA" id="ARBA00022363"/>
    </source>
</evidence>
<comment type="cofactor">
    <cofactor evidence="2">
        <name>pyridoxal 5'-phosphate</name>
        <dbReference type="ChEBI" id="CHEBI:597326"/>
    </cofactor>
</comment>
<dbReference type="PANTHER" id="PTHR30538">
    <property type="entry name" value="LYSINE 2,3-AMINOMUTASE-RELATED"/>
    <property type="match status" value="1"/>
</dbReference>
<keyword evidence="10" id="KW-0408">Iron</keyword>
<keyword evidence="9" id="KW-0663">Pyridoxal phosphate</keyword>
<accession>A0A0M4PAA8</accession>
<evidence type="ECO:0000313" key="16">
    <source>
        <dbReference type="Proteomes" id="UP000058020"/>
    </source>
</evidence>
<evidence type="ECO:0000256" key="2">
    <source>
        <dbReference type="ARBA" id="ARBA00001933"/>
    </source>
</evidence>
<evidence type="ECO:0000256" key="9">
    <source>
        <dbReference type="ARBA" id="ARBA00022898"/>
    </source>
</evidence>
<evidence type="ECO:0000256" key="10">
    <source>
        <dbReference type="ARBA" id="ARBA00023004"/>
    </source>
</evidence>
<evidence type="ECO:0000256" key="11">
    <source>
        <dbReference type="ARBA" id="ARBA00023014"/>
    </source>
</evidence>
<comment type="catalytic activity">
    <reaction evidence="1">
        <text>L-lysine = D-beta-lysine</text>
        <dbReference type="Rhea" id="RHEA:44148"/>
        <dbReference type="ChEBI" id="CHEBI:32551"/>
        <dbReference type="ChEBI" id="CHEBI:84138"/>
    </reaction>
</comment>